<keyword evidence="1" id="KW-1133">Transmembrane helix</keyword>
<feature type="transmembrane region" description="Helical" evidence="1">
    <location>
        <begin position="133"/>
        <end position="152"/>
    </location>
</feature>
<feature type="transmembrane region" description="Helical" evidence="1">
    <location>
        <begin position="228"/>
        <end position="248"/>
    </location>
</feature>
<gene>
    <name evidence="3" type="ORF">H9728_03140</name>
</gene>
<sequence length="346" mass="39108">MAGNGQAAERDYQFDNIRLLLIFFVVFGHLLESFAIGSLLYRFIYSFHMPVFIFINGYFAKFDPKKTLLSLLLPYLLFQVLYFFFYAALYHNGNGFSDLQFTTPCWLLWYLVALIAYQLILPFISTENKAAQGAILLASVAVSLLSGCGQGFGYFLSLSRIFAFLPFFVAGFYLRKNQKLLFSIRQEGGLCVSAASFLIPVAVFLFLHFDGAVTRNVLYASSSYGGGYTLRMRAGLSVIAFAWIFFFLRVMPRGKIPFCTVCGANTFSVYLLHGFLVRLMAKGGIFTFSPWLNVLIAALFAIAIVAAFGNKWVGRVFGFVFTFQWVEKIFAHISRVKREAYIDRVS</sequence>
<proteinExistence type="predicted"/>
<feature type="transmembrane region" description="Helical" evidence="1">
    <location>
        <begin position="101"/>
        <end position="121"/>
    </location>
</feature>
<feature type="transmembrane region" description="Helical" evidence="1">
    <location>
        <begin position="67"/>
        <end position="89"/>
    </location>
</feature>
<dbReference type="InterPro" id="IPR052734">
    <property type="entry name" value="Nod_factor_acetyltransferase"/>
</dbReference>
<dbReference type="AlphaFoldDB" id="A0A9D1Z867"/>
<feature type="transmembrane region" description="Helical" evidence="1">
    <location>
        <begin position="43"/>
        <end position="60"/>
    </location>
</feature>
<evidence type="ECO:0000313" key="4">
    <source>
        <dbReference type="Proteomes" id="UP000824135"/>
    </source>
</evidence>
<keyword evidence="1" id="KW-0472">Membrane</keyword>
<feature type="transmembrane region" description="Helical" evidence="1">
    <location>
        <begin position="255"/>
        <end position="276"/>
    </location>
</feature>
<evidence type="ECO:0000259" key="2">
    <source>
        <dbReference type="Pfam" id="PF01757"/>
    </source>
</evidence>
<keyword evidence="3" id="KW-0012">Acyltransferase</keyword>
<dbReference type="PANTHER" id="PTHR37312">
    <property type="entry name" value="MEMBRANE-BOUND ACYLTRANSFERASE YKRP-RELATED"/>
    <property type="match status" value="1"/>
</dbReference>
<name>A0A9D1Z867_9FIRM</name>
<feature type="transmembrane region" description="Helical" evidence="1">
    <location>
        <begin position="288"/>
        <end position="308"/>
    </location>
</feature>
<dbReference type="InterPro" id="IPR002656">
    <property type="entry name" value="Acyl_transf_3_dom"/>
</dbReference>
<keyword evidence="1" id="KW-0812">Transmembrane</keyword>
<dbReference type="Proteomes" id="UP000824135">
    <property type="component" value="Unassembled WGS sequence"/>
</dbReference>
<protein>
    <submittedName>
        <fullName evidence="3">Acyltransferase family protein</fullName>
    </submittedName>
</protein>
<organism evidence="3 4">
    <name type="scientific">Candidatus Borkfalkia excrementavium</name>
    <dbReference type="NCBI Taxonomy" id="2838505"/>
    <lineage>
        <taxon>Bacteria</taxon>
        <taxon>Bacillati</taxon>
        <taxon>Bacillota</taxon>
        <taxon>Clostridia</taxon>
        <taxon>Christensenellales</taxon>
        <taxon>Christensenellaceae</taxon>
        <taxon>Candidatus Borkfalkia</taxon>
    </lineage>
</organism>
<evidence type="ECO:0000313" key="3">
    <source>
        <dbReference type="EMBL" id="HIY78018.1"/>
    </source>
</evidence>
<dbReference type="PANTHER" id="PTHR37312:SF1">
    <property type="entry name" value="MEMBRANE-BOUND ACYLTRANSFERASE YKRP-RELATED"/>
    <property type="match status" value="1"/>
</dbReference>
<dbReference type="Pfam" id="PF01757">
    <property type="entry name" value="Acyl_transf_3"/>
    <property type="match status" value="1"/>
</dbReference>
<dbReference type="GO" id="GO:0016747">
    <property type="term" value="F:acyltransferase activity, transferring groups other than amino-acyl groups"/>
    <property type="evidence" value="ECO:0007669"/>
    <property type="project" value="InterPro"/>
</dbReference>
<feature type="domain" description="Acyltransferase 3" evidence="2">
    <location>
        <begin position="12"/>
        <end position="307"/>
    </location>
</feature>
<feature type="transmembrane region" description="Helical" evidence="1">
    <location>
        <begin position="187"/>
        <end position="208"/>
    </location>
</feature>
<dbReference type="EMBL" id="DXCO01000024">
    <property type="protein sequence ID" value="HIY78018.1"/>
    <property type="molecule type" value="Genomic_DNA"/>
</dbReference>
<accession>A0A9D1Z867</accession>
<evidence type="ECO:0000256" key="1">
    <source>
        <dbReference type="SAM" id="Phobius"/>
    </source>
</evidence>
<feature type="transmembrane region" description="Helical" evidence="1">
    <location>
        <begin position="158"/>
        <end position="175"/>
    </location>
</feature>
<feature type="transmembrane region" description="Helical" evidence="1">
    <location>
        <begin position="19"/>
        <end position="37"/>
    </location>
</feature>
<reference evidence="3" key="1">
    <citation type="journal article" date="2021" name="PeerJ">
        <title>Extensive microbial diversity within the chicken gut microbiome revealed by metagenomics and culture.</title>
        <authorList>
            <person name="Gilroy R."/>
            <person name="Ravi A."/>
            <person name="Getino M."/>
            <person name="Pursley I."/>
            <person name="Horton D.L."/>
            <person name="Alikhan N.F."/>
            <person name="Baker D."/>
            <person name="Gharbi K."/>
            <person name="Hall N."/>
            <person name="Watson M."/>
            <person name="Adriaenssens E.M."/>
            <person name="Foster-Nyarko E."/>
            <person name="Jarju S."/>
            <person name="Secka A."/>
            <person name="Antonio M."/>
            <person name="Oren A."/>
            <person name="Chaudhuri R.R."/>
            <person name="La Ragione R."/>
            <person name="Hildebrand F."/>
            <person name="Pallen M.J."/>
        </authorList>
    </citation>
    <scope>NUCLEOTIDE SEQUENCE</scope>
    <source>
        <strain evidence="3">CHK199-9574</strain>
    </source>
</reference>
<keyword evidence="3" id="KW-0808">Transferase</keyword>
<comment type="caution">
    <text evidence="3">The sequence shown here is derived from an EMBL/GenBank/DDBJ whole genome shotgun (WGS) entry which is preliminary data.</text>
</comment>
<reference evidence="3" key="2">
    <citation type="submission" date="2021-04" db="EMBL/GenBank/DDBJ databases">
        <authorList>
            <person name="Gilroy R."/>
        </authorList>
    </citation>
    <scope>NUCLEOTIDE SEQUENCE</scope>
    <source>
        <strain evidence="3">CHK199-9574</strain>
    </source>
</reference>